<dbReference type="InterPro" id="IPR036047">
    <property type="entry name" value="F-box-like_dom_sf"/>
</dbReference>
<proteinExistence type="predicted"/>
<reference evidence="3 4" key="2">
    <citation type="submission" date="2025-04" db="UniProtKB">
        <authorList>
            <consortium name="RefSeq"/>
        </authorList>
    </citation>
    <scope>IDENTIFICATION</scope>
    <source>
        <tissue evidence="3 4">Young leaves</tissue>
    </source>
</reference>
<protein>
    <submittedName>
        <fullName evidence="3 4">F-box protein At1g61340-like</fullName>
    </submittedName>
</protein>
<dbReference type="Proteomes" id="UP000228380">
    <property type="component" value="Chromosome 4"/>
</dbReference>
<dbReference type="KEGG" id="pda:103719346"/>
<reference evidence="2" key="1">
    <citation type="journal article" date="2019" name="Nat. Commun.">
        <title>Genome-wide association mapping of date palm fruit traits.</title>
        <authorList>
            <person name="Hazzouri K.M."/>
            <person name="Gros-Balthazard M."/>
            <person name="Flowers J.M."/>
            <person name="Copetti D."/>
            <person name="Lemansour A."/>
            <person name="Lebrun M."/>
            <person name="Masmoudi K."/>
            <person name="Ferrand S."/>
            <person name="Dhar M.I."/>
            <person name="Fresquez Z.A."/>
            <person name="Rosas U."/>
            <person name="Zhang J."/>
            <person name="Talag J."/>
            <person name="Lee S."/>
            <person name="Kudrna D."/>
            <person name="Powell R.F."/>
            <person name="Leitch I.J."/>
            <person name="Krueger R.R."/>
            <person name="Wing R.A."/>
            <person name="Amiri K.M.A."/>
            <person name="Purugganan M.D."/>
        </authorList>
    </citation>
    <scope>NUCLEOTIDE SEQUENCE [LARGE SCALE GENOMIC DNA]</scope>
    <source>
        <strain evidence="2">cv. Khalas</strain>
    </source>
</reference>
<dbReference type="SUPFAM" id="SSF81383">
    <property type="entry name" value="F-box domain"/>
    <property type="match status" value="1"/>
</dbReference>
<evidence type="ECO:0000313" key="3">
    <source>
        <dbReference type="RefSeq" id="XP_008806772.2"/>
    </source>
</evidence>
<dbReference type="GeneID" id="103719346"/>
<sequence>MAVGQAQHEGSLATGLEFVPRTRILGRKRVVISSNLDASNLSSRLSGPLQRKHGTRYHMERSNRLELLPQDVVVRILCKVNHSDLKQLLLVSKFVHGATLIAKEMHFAFSTPSSRPLFGRGRHTGDTDPEVSEEAPNAPKQQRVARSRFDEKTLSSIAVALFTSQNGLVADM</sequence>
<evidence type="ECO:0000313" key="2">
    <source>
        <dbReference type="Proteomes" id="UP000228380"/>
    </source>
</evidence>
<dbReference type="InterPro" id="IPR045286">
    <property type="entry name" value="FBS1-like"/>
</dbReference>
<name>A0A8B8JB10_PHODC</name>
<evidence type="ECO:0000256" key="1">
    <source>
        <dbReference type="SAM" id="MobiDB-lite"/>
    </source>
</evidence>
<accession>A0A8B8JB10</accession>
<keyword evidence="2" id="KW-1185">Reference proteome</keyword>
<gene>
    <name evidence="3 4" type="primary">LOC103719346</name>
</gene>
<dbReference type="RefSeq" id="XP_026665149.2">
    <property type="nucleotide sequence ID" value="XM_026809348.2"/>
</dbReference>
<dbReference type="OrthoDB" id="786450at2759"/>
<dbReference type="AlphaFoldDB" id="A0A8B8JB10"/>
<dbReference type="PANTHER" id="PTHR34049:SF1">
    <property type="entry name" value="F-BOX PROTEIN SKIP27"/>
    <property type="match status" value="1"/>
</dbReference>
<feature type="region of interest" description="Disordered" evidence="1">
    <location>
        <begin position="116"/>
        <end position="145"/>
    </location>
</feature>
<evidence type="ECO:0000313" key="4">
    <source>
        <dbReference type="RefSeq" id="XP_026665149.2"/>
    </source>
</evidence>
<dbReference type="RefSeq" id="XP_008806772.2">
    <property type="nucleotide sequence ID" value="XM_008808550.4"/>
</dbReference>
<dbReference type="PANTHER" id="PTHR34049">
    <property type="entry name" value="F-BOX PROTEIN SKIP27"/>
    <property type="match status" value="1"/>
</dbReference>
<organism evidence="2 4">
    <name type="scientific">Phoenix dactylifera</name>
    <name type="common">Date palm</name>
    <dbReference type="NCBI Taxonomy" id="42345"/>
    <lineage>
        <taxon>Eukaryota</taxon>
        <taxon>Viridiplantae</taxon>
        <taxon>Streptophyta</taxon>
        <taxon>Embryophyta</taxon>
        <taxon>Tracheophyta</taxon>
        <taxon>Spermatophyta</taxon>
        <taxon>Magnoliopsida</taxon>
        <taxon>Liliopsida</taxon>
        <taxon>Arecaceae</taxon>
        <taxon>Coryphoideae</taxon>
        <taxon>Phoeniceae</taxon>
        <taxon>Phoenix</taxon>
    </lineage>
</organism>